<dbReference type="RefSeq" id="WP_341566676.1">
    <property type="nucleotide sequence ID" value="NZ_JBAKAR010000003.1"/>
</dbReference>
<dbReference type="Gene3D" id="3.40.630.30">
    <property type="match status" value="1"/>
</dbReference>
<comment type="caution">
    <text evidence="2">The sequence shown here is derived from an EMBL/GenBank/DDBJ whole genome shotgun (WGS) entry which is preliminary data.</text>
</comment>
<gene>
    <name evidence="2" type="ORF">V6242_06090</name>
</gene>
<dbReference type="EMBL" id="JBAKAR010000003">
    <property type="protein sequence ID" value="MEL0612708.1"/>
    <property type="molecule type" value="Genomic_DNA"/>
</dbReference>
<reference evidence="2 3" key="1">
    <citation type="submission" date="2024-02" db="EMBL/GenBank/DDBJ databases">
        <title>Bacteria isolated from the canopy kelp, Nereocystis luetkeana.</title>
        <authorList>
            <person name="Pfister C.A."/>
            <person name="Younker I.T."/>
            <person name="Light S.H."/>
        </authorList>
    </citation>
    <scope>NUCLEOTIDE SEQUENCE [LARGE SCALE GENOMIC DNA]</scope>
    <source>
        <strain evidence="2 3">TI.4.07</strain>
    </source>
</reference>
<protein>
    <submittedName>
        <fullName evidence="2">GNAT family N-acetyltransferase</fullName>
    </submittedName>
</protein>
<dbReference type="PROSITE" id="PS51186">
    <property type="entry name" value="GNAT"/>
    <property type="match status" value="1"/>
</dbReference>
<evidence type="ECO:0000313" key="3">
    <source>
        <dbReference type="Proteomes" id="UP001379949"/>
    </source>
</evidence>
<dbReference type="InterPro" id="IPR000182">
    <property type="entry name" value="GNAT_dom"/>
</dbReference>
<proteinExistence type="predicted"/>
<evidence type="ECO:0000313" key="2">
    <source>
        <dbReference type="EMBL" id="MEL0612708.1"/>
    </source>
</evidence>
<name>A0ABU9G2L0_9GAMM</name>
<accession>A0ABU9G2L0</accession>
<sequence length="160" mass="17479">MAVSVLNASSWSDIQRIQQAAYVESLHEECEVLKSKWQASPDTCFQYLDETGRIVAYLLTHAWGSSAVPKLHDALPEACAGDQLFVHDLAVSPEAAGKGIAKALLSAFFEQASLMGYSRFMLVAVQGSVPFWARYGFQVKDVPVSESYGEGARLMVLSTE</sequence>
<evidence type="ECO:0000259" key="1">
    <source>
        <dbReference type="PROSITE" id="PS51186"/>
    </source>
</evidence>
<dbReference type="Pfam" id="PF00583">
    <property type="entry name" value="Acetyltransf_1"/>
    <property type="match status" value="1"/>
</dbReference>
<organism evidence="2 3">
    <name type="scientific">Marinomonas arenicola</name>
    <dbReference type="NCBI Taxonomy" id="569601"/>
    <lineage>
        <taxon>Bacteria</taxon>
        <taxon>Pseudomonadati</taxon>
        <taxon>Pseudomonadota</taxon>
        <taxon>Gammaproteobacteria</taxon>
        <taxon>Oceanospirillales</taxon>
        <taxon>Oceanospirillaceae</taxon>
        <taxon>Marinomonas</taxon>
    </lineage>
</organism>
<dbReference type="InterPro" id="IPR016181">
    <property type="entry name" value="Acyl_CoA_acyltransferase"/>
</dbReference>
<dbReference type="CDD" id="cd04301">
    <property type="entry name" value="NAT_SF"/>
    <property type="match status" value="1"/>
</dbReference>
<dbReference type="Proteomes" id="UP001379949">
    <property type="component" value="Unassembled WGS sequence"/>
</dbReference>
<dbReference type="SUPFAM" id="SSF55729">
    <property type="entry name" value="Acyl-CoA N-acyltransferases (Nat)"/>
    <property type="match status" value="1"/>
</dbReference>
<keyword evidence="3" id="KW-1185">Reference proteome</keyword>
<feature type="domain" description="N-acetyltransferase" evidence="1">
    <location>
        <begin position="1"/>
        <end position="160"/>
    </location>
</feature>